<evidence type="ECO:0000313" key="3">
    <source>
        <dbReference type="EMBL" id="KIJ36564.1"/>
    </source>
</evidence>
<dbReference type="HOGENOM" id="CLU_1526107_0_0_1"/>
<evidence type="ECO:0000313" key="4">
    <source>
        <dbReference type="Proteomes" id="UP000054279"/>
    </source>
</evidence>
<organism evidence="2 4">
    <name type="scientific">Sphaerobolus stellatus (strain SS14)</name>
    <dbReference type="NCBI Taxonomy" id="990650"/>
    <lineage>
        <taxon>Eukaryota</taxon>
        <taxon>Fungi</taxon>
        <taxon>Dikarya</taxon>
        <taxon>Basidiomycota</taxon>
        <taxon>Agaricomycotina</taxon>
        <taxon>Agaricomycetes</taxon>
        <taxon>Phallomycetidae</taxon>
        <taxon>Geastrales</taxon>
        <taxon>Sphaerobolaceae</taxon>
        <taxon>Sphaerobolus</taxon>
    </lineage>
</organism>
<keyword evidence="4" id="KW-1185">Reference proteome</keyword>
<dbReference type="Proteomes" id="UP000054279">
    <property type="component" value="Unassembled WGS sequence"/>
</dbReference>
<dbReference type="EMBL" id="KN837312">
    <property type="protein sequence ID" value="KIJ28205.1"/>
    <property type="molecule type" value="Genomic_DNA"/>
</dbReference>
<accession>A0A0C9USK7</accession>
<evidence type="ECO:0000256" key="1">
    <source>
        <dbReference type="SAM" id="MobiDB-lite"/>
    </source>
</evidence>
<proteinExistence type="predicted"/>
<evidence type="ECO:0000313" key="2">
    <source>
        <dbReference type="EMBL" id="KIJ28205.1"/>
    </source>
</evidence>
<gene>
    <name evidence="3" type="ORF">M422DRAFT_51037</name>
    <name evidence="2" type="ORF">M422DRAFT_54696</name>
</gene>
<reference evidence="2 4" key="1">
    <citation type="submission" date="2014-06" db="EMBL/GenBank/DDBJ databases">
        <title>Evolutionary Origins and Diversification of the Mycorrhizal Mutualists.</title>
        <authorList>
            <consortium name="DOE Joint Genome Institute"/>
            <consortium name="Mycorrhizal Genomics Consortium"/>
            <person name="Kohler A."/>
            <person name="Kuo A."/>
            <person name="Nagy L.G."/>
            <person name="Floudas D."/>
            <person name="Copeland A."/>
            <person name="Barry K.W."/>
            <person name="Cichocki N."/>
            <person name="Veneault-Fourrey C."/>
            <person name="LaButti K."/>
            <person name="Lindquist E.A."/>
            <person name="Lipzen A."/>
            <person name="Lundell T."/>
            <person name="Morin E."/>
            <person name="Murat C."/>
            <person name="Riley R."/>
            <person name="Ohm R."/>
            <person name="Sun H."/>
            <person name="Tunlid A."/>
            <person name="Henrissat B."/>
            <person name="Grigoriev I.V."/>
            <person name="Hibbett D.S."/>
            <person name="Martin F."/>
        </authorList>
    </citation>
    <scope>NUCLEOTIDE SEQUENCE [LARGE SCALE GENOMIC DNA]</scope>
    <source>
        <strain evidence="2 4">SS14</strain>
    </source>
</reference>
<protein>
    <submittedName>
        <fullName evidence="2">Uncharacterized protein</fullName>
    </submittedName>
</protein>
<name>A0A0C9USK7_SPHS4</name>
<feature type="compositionally biased region" description="Acidic residues" evidence="1">
    <location>
        <begin position="160"/>
        <end position="176"/>
    </location>
</feature>
<sequence length="176" mass="20111">MEERHGRLLNAAKSVTRSQSPKTEVSIGLFVNKYQSSEESQYEEVKSGDESQAARVVQTDKPFILHAPLYRAPFLQELYEKLDVVRRKAWREKEDSKVKGAKYQDWIIGDRVERPLPKVSKNASRIRKEHLDEEWTTKQDEGIILTRTYQADLAAAEQVNDGDDEGDMEDDGAAGE</sequence>
<feature type="region of interest" description="Disordered" evidence="1">
    <location>
        <begin position="155"/>
        <end position="176"/>
    </location>
</feature>
<dbReference type="EMBL" id="KN837177">
    <property type="protein sequence ID" value="KIJ36564.1"/>
    <property type="molecule type" value="Genomic_DNA"/>
</dbReference>
<dbReference type="AlphaFoldDB" id="A0A0C9USK7"/>